<dbReference type="Proteomes" id="UP000177941">
    <property type="component" value="Unassembled WGS sequence"/>
</dbReference>
<feature type="transmembrane region" description="Helical" evidence="1">
    <location>
        <begin position="96"/>
        <end position="113"/>
    </location>
</feature>
<dbReference type="AlphaFoldDB" id="A0A1G1X7T9"/>
<name>A0A1G1X7T9_9BACT</name>
<evidence type="ECO:0000256" key="1">
    <source>
        <dbReference type="SAM" id="Phobius"/>
    </source>
</evidence>
<evidence type="ECO:0000313" key="3">
    <source>
        <dbReference type="Proteomes" id="UP000177941"/>
    </source>
</evidence>
<proteinExistence type="predicted"/>
<keyword evidence="1" id="KW-1133">Transmembrane helix</keyword>
<feature type="transmembrane region" description="Helical" evidence="1">
    <location>
        <begin position="71"/>
        <end position="90"/>
    </location>
</feature>
<keyword evidence="1" id="KW-0472">Membrane</keyword>
<evidence type="ECO:0008006" key="4">
    <source>
        <dbReference type="Google" id="ProtNLM"/>
    </source>
</evidence>
<accession>A0A1G1X7T9</accession>
<reference evidence="2 3" key="1">
    <citation type="journal article" date="2016" name="Nat. Commun.">
        <title>Thousands of microbial genomes shed light on interconnected biogeochemical processes in an aquifer system.</title>
        <authorList>
            <person name="Anantharaman K."/>
            <person name="Brown C.T."/>
            <person name="Hug L.A."/>
            <person name="Sharon I."/>
            <person name="Castelle C.J."/>
            <person name="Probst A.J."/>
            <person name="Thomas B.C."/>
            <person name="Singh A."/>
            <person name="Wilkins M.J."/>
            <person name="Karaoz U."/>
            <person name="Brodie E.L."/>
            <person name="Williams K.H."/>
            <person name="Hubbard S.S."/>
            <person name="Banfield J.F."/>
        </authorList>
    </citation>
    <scope>NUCLEOTIDE SEQUENCE [LARGE SCALE GENOMIC DNA]</scope>
</reference>
<protein>
    <recommendedName>
        <fullName evidence="4">DoxX family protein</fullName>
    </recommendedName>
</protein>
<keyword evidence="1" id="KW-0812">Transmembrane</keyword>
<organism evidence="2 3">
    <name type="scientific">Candidatus Andersenbacteria bacterium RIFCSPHIGHO2_12_FULL_45_11b</name>
    <dbReference type="NCBI Taxonomy" id="1797282"/>
    <lineage>
        <taxon>Bacteria</taxon>
        <taxon>Candidatus Anderseniibacteriota</taxon>
    </lineage>
</organism>
<evidence type="ECO:0000313" key="2">
    <source>
        <dbReference type="EMBL" id="OGY36054.1"/>
    </source>
</evidence>
<gene>
    <name evidence="2" type="ORF">A3E36_02400</name>
</gene>
<feature type="transmembrane region" description="Helical" evidence="1">
    <location>
        <begin position="6"/>
        <end position="26"/>
    </location>
</feature>
<comment type="caution">
    <text evidence="2">The sequence shown here is derived from an EMBL/GenBank/DDBJ whole genome shotgun (WGS) entry which is preliminary data.</text>
</comment>
<sequence length="123" mass="13755">MSYGKYNWSHWILSAGLGIVFFWIGVDILRHPDSWIGYIPTNLPIRIPATSLLKANGIFDMAIGLLLIIRLWPKLIAFFAAGHLVAIIATQGIDAVIIRDVGLLGASLALLFWPKRHYRHHAS</sequence>
<dbReference type="EMBL" id="MHHS01000039">
    <property type="protein sequence ID" value="OGY36054.1"/>
    <property type="molecule type" value="Genomic_DNA"/>
</dbReference>